<keyword evidence="1" id="KW-1133">Transmembrane helix</keyword>
<evidence type="ECO:0000313" key="3">
    <source>
        <dbReference type="WBParaSite" id="Hba_09465"/>
    </source>
</evidence>
<dbReference type="GO" id="GO:0031267">
    <property type="term" value="F:small GTPase binding"/>
    <property type="evidence" value="ECO:0007669"/>
    <property type="project" value="TreeGrafter"/>
</dbReference>
<dbReference type="GO" id="GO:1903394">
    <property type="term" value="P:protein localization to kinetochore involved in kinetochore assembly"/>
    <property type="evidence" value="ECO:0007669"/>
    <property type="project" value="TreeGrafter"/>
</dbReference>
<dbReference type="InterPro" id="IPR052802">
    <property type="entry name" value="KNTC1"/>
</dbReference>
<dbReference type="GO" id="GO:0005737">
    <property type="term" value="C:cytoplasm"/>
    <property type="evidence" value="ECO:0007669"/>
    <property type="project" value="TreeGrafter"/>
</dbReference>
<evidence type="ECO:0000313" key="2">
    <source>
        <dbReference type="Proteomes" id="UP000095283"/>
    </source>
</evidence>
<accession>A0A1I7WWD7</accession>
<keyword evidence="1" id="KW-0472">Membrane</keyword>
<evidence type="ECO:0000256" key="1">
    <source>
        <dbReference type="SAM" id="Phobius"/>
    </source>
</evidence>
<name>A0A1I7WWD7_HETBA</name>
<dbReference type="Proteomes" id="UP000095283">
    <property type="component" value="Unplaced"/>
</dbReference>
<dbReference type="PANTHER" id="PTHR15688:SF1">
    <property type="entry name" value="KINETOCHORE-ASSOCIATED PROTEIN 1"/>
    <property type="match status" value="1"/>
</dbReference>
<feature type="transmembrane region" description="Helical" evidence="1">
    <location>
        <begin position="104"/>
        <end position="125"/>
    </location>
</feature>
<reference evidence="3" key="1">
    <citation type="submission" date="2016-11" db="UniProtKB">
        <authorList>
            <consortium name="WormBaseParasite"/>
        </authorList>
    </citation>
    <scope>IDENTIFICATION</scope>
</reference>
<organism evidence="2 3">
    <name type="scientific">Heterorhabditis bacteriophora</name>
    <name type="common">Entomopathogenic nematode worm</name>
    <dbReference type="NCBI Taxonomy" id="37862"/>
    <lineage>
        <taxon>Eukaryota</taxon>
        <taxon>Metazoa</taxon>
        <taxon>Ecdysozoa</taxon>
        <taxon>Nematoda</taxon>
        <taxon>Chromadorea</taxon>
        <taxon>Rhabditida</taxon>
        <taxon>Rhabditina</taxon>
        <taxon>Rhabditomorpha</taxon>
        <taxon>Strongyloidea</taxon>
        <taxon>Heterorhabditidae</taxon>
        <taxon>Heterorhabditis</taxon>
    </lineage>
</organism>
<protein>
    <submittedName>
        <fullName evidence="3">Rab-GAP TBC domain-containing protein</fullName>
    </submittedName>
</protein>
<keyword evidence="1" id="KW-0812">Transmembrane</keyword>
<keyword evidence="2" id="KW-1185">Reference proteome</keyword>
<proteinExistence type="predicted"/>
<dbReference type="GO" id="GO:0007094">
    <property type="term" value="P:mitotic spindle assembly checkpoint signaling"/>
    <property type="evidence" value="ECO:0007669"/>
    <property type="project" value="TreeGrafter"/>
</dbReference>
<dbReference type="GO" id="GO:0005828">
    <property type="term" value="C:kinetochore microtubule"/>
    <property type="evidence" value="ECO:0007669"/>
    <property type="project" value="TreeGrafter"/>
</dbReference>
<dbReference type="WBParaSite" id="Hba_09465">
    <property type="protein sequence ID" value="Hba_09465"/>
    <property type="gene ID" value="Hba_09465"/>
</dbReference>
<sequence>MSKPMNNTEREGIEEQVIRLHEAIEKYRTELILKKVKKFSLKFKEVIKHYYAERKMAVIEELAAVNKPLILATIQEELVLRWLPADNSDDAYAVDPNDVRDRTYISYTNIICLCIHVYFFFHSYFRVNIIVHLLKLIDMTQVMMHLVTLLRKDASTVSGGYKTIIRAACVLLRAYNDKQLEKVKYNHLKIWLHFQTLNSFFSLKLFESSISELEAILYGRLLEMARVDIPLDNFRKQDKHAVARGLASPGTRWTPELAYLVACLVIDYEIKDRVMVDVLLNRLQAAQKKEIYVALLNWCRQEKSLHRVKNLPLLWARAFDWSLASVDVDEADVHALVQHWFYFAISCPVEGGRAFDSISNALKGRGYPIAAYLISVVGAYTQKCPVFDFSSINSEQELLFGWMSNEINVEDMETNV</sequence>
<dbReference type="AlphaFoldDB" id="A0A1I7WWD7"/>
<dbReference type="GO" id="GO:0000070">
    <property type="term" value="P:mitotic sister chromatid segregation"/>
    <property type="evidence" value="ECO:0007669"/>
    <property type="project" value="TreeGrafter"/>
</dbReference>
<dbReference type="GO" id="GO:1990423">
    <property type="term" value="C:RZZ complex"/>
    <property type="evidence" value="ECO:0007669"/>
    <property type="project" value="TreeGrafter"/>
</dbReference>
<dbReference type="PANTHER" id="PTHR15688">
    <property type="entry name" value="KINETOCHORE-ASSOCIATED PROTEIN 1"/>
    <property type="match status" value="1"/>
</dbReference>